<dbReference type="Gene3D" id="3.10.450.50">
    <property type="match status" value="1"/>
</dbReference>
<dbReference type="Pfam" id="PF00866">
    <property type="entry name" value="Ring_hydroxyl_B"/>
    <property type="match status" value="1"/>
</dbReference>
<dbReference type="NCBIfam" id="NF007479">
    <property type="entry name" value="PRK10069.1"/>
    <property type="match status" value="1"/>
</dbReference>
<keyword evidence="3" id="KW-1185">Reference proteome</keyword>
<sequence>MSRQDSEPDQLPNQDRDAELEALLVEREVRQFLYYEAKLLDNRKLHEWLDHIAEDISYRMPRRLMRENTADTYSEESYYFDEDYGSLTTRVKRFDSEYAWSERPPTRTGRYVSNVVVHEDRGDELDVESCLLVYLSRGDSADATFYSGRRYDTLRRREDGSFEITDREIRLNQTILSTDNVSIFL</sequence>
<dbReference type="EMBL" id="CP019893">
    <property type="protein sequence ID" value="ARS88757.1"/>
    <property type="molecule type" value="Genomic_DNA"/>
</dbReference>
<name>A0A2Z2HTL6_9EURY</name>
<reference evidence="3" key="1">
    <citation type="submission" date="2017-02" db="EMBL/GenBank/DDBJ databases">
        <title>Natronthermophilus aegyptiacus gen. nov.,sp. nov., an aerobic, extremely halophilic alkalithermophilic archaeon isolated from the athalassohaline Wadi An Natrun, Egypt.</title>
        <authorList>
            <person name="Zhao B."/>
        </authorList>
    </citation>
    <scope>NUCLEOTIDE SEQUENCE [LARGE SCALE GENOMIC DNA]</scope>
    <source>
        <strain evidence="3">JW/NM-HA 15</strain>
    </source>
</reference>
<dbReference type="PANTHER" id="PTHR41534:SF2">
    <property type="entry name" value="3-PHENYLPROPIONATE_CINNAMIC ACID DIOXYGENASE SUBUNIT BETA"/>
    <property type="match status" value="1"/>
</dbReference>
<dbReference type="KEGG" id="naj:B1756_02620"/>
<dbReference type="SUPFAM" id="SSF54427">
    <property type="entry name" value="NTF2-like"/>
    <property type="match status" value="1"/>
</dbReference>
<keyword evidence="1" id="KW-0560">Oxidoreductase</keyword>
<organism evidence="2 3">
    <name type="scientific">Natrarchaeobaculum aegyptiacum</name>
    <dbReference type="NCBI Taxonomy" id="745377"/>
    <lineage>
        <taxon>Archaea</taxon>
        <taxon>Methanobacteriati</taxon>
        <taxon>Methanobacteriota</taxon>
        <taxon>Stenosarchaea group</taxon>
        <taxon>Halobacteria</taxon>
        <taxon>Halobacteriales</taxon>
        <taxon>Natrialbaceae</taxon>
        <taxon>Natrarchaeobaculum</taxon>
    </lineage>
</organism>
<dbReference type="InterPro" id="IPR032710">
    <property type="entry name" value="NTF2-like_dom_sf"/>
</dbReference>
<dbReference type="GO" id="GO:0019380">
    <property type="term" value="P:3-phenylpropionate catabolic process"/>
    <property type="evidence" value="ECO:0007669"/>
    <property type="project" value="TreeGrafter"/>
</dbReference>
<dbReference type="AlphaFoldDB" id="A0A2Z2HTL6"/>
<proteinExistence type="predicted"/>
<dbReference type="GO" id="GO:0051213">
    <property type="term" value="F:dioxygenase activity"/>
    <property type="evidence" value="ECO:0007669"/>
    <property type="project" value="UniProtKB-KW"/>
</dbReference>
<keyword evidence="2" id="KW-0223">Dioxygenase</keyword>
<gene>
    <name evidence="2" type="ORF">B1756_02620</name>
</gene>
<dbReference type="Proteomes" id="UP000250088">
    <property type="component" value="Chromosome"/>
</dbReference>
<evidence type="ECO:0000313" key="2">
    <source>
        <dbReference type="EMBL" id="ARS88757.1"/>
    </source>
</evidence>
<dbReference type="CDD" id="cd00667">
    <property type="entry name" value="ring_hydroxylating_dioxygenases_beta"/>
    <property type="match status" value="1"/>
</dbReference>
<dbReference type="OrthoDB" id="236062at2157"/>
<dbReference type="InterPro" id="IPR000391">
    <property type="entry name" value="Rng_hydr_dOase-bsu"/>
</dbReference>
<dbReference type="GeneID" id="32892937"/>
<protein>
    <submittedName>
        <fullName evidence="2">Phenylpropionate dioxygenase</fullName>
    </submittedName>
</protein>
<dbReference type="PANTHER" id="PTHR41534">
    <property type="entry name" value="BLR3401 PROTEIN"/>
    <property type="match status" value="1"/>
</dbReference>
<dbReference type="RefSeq" id="WP_086887142.1">
    <property type="nucleotide sequence ID" value="NZ_CP019893.1"/>
</dbReference>
<evidence type="ECO:0000256" key="1">
    <source>
        <dbReference type="ARBA" id="ARBA00023002"/>
    </source>
</evidence>
<accession>A0A2Z2HTL6</accession>
<evidence type="ECO:0000313" key="3">
    <source>
        <dbReference type="Proteomes" id="UP000250088"/>
    </source>
</evidence>